<sequence>MYGKISVNEYGELQFQPKKLSSPFGLHMASSLVKSLAGLVIYFRHLARKNDVFRVKLFI</sequence>
<accession>A0A0A6P4P3</accession>
<dbReference type="AlphaFoldDB" id="A0A0A6P4P3"/>
<dbReference type="EMBL" id="JSZA02000004">
    <property type="protein sequence ID" value="KHD05397.1"/>
    <property type="molecule type" value="Genomic_DNA"/>
</dbReference>
<feature type="transmembrane region" description="Helical" evidence="1">
    <location>
        <begin position="24"/>
        <end position="43"/>
    </location>
</feature>
<protein>
    <submittedName>
        <fullName evidence="2">Uncharacterized protein</fullName>
    </submittedName>
</protein>
<organism evidence="2 3">
    <name type="scientific">Candidatus Thiomargarita nelsonii</name>
    <dbReference type="NCBI Taxonomy" id="1003181"/>
    <lineage>
        <taxon>Bacteria</taxon>
        <taxon>Pseudomonadati</taxon>
        <taxon>Pseudomonadota</taxon>
        <taxon>Gammaproteobacteria</taxon>
        <taxon>Thiotrichales</taxon>
        <taxon>Thiotrichaceae</taxon>
        <taxon>Thiomargarita</taxon>
    </lineage>
</organism>
<gene>
    <name evidence="2" type="ORF">PN36_01460</name>
</gene>
<dbReference type="Proteomes" id="UP000030428">
    <property type="component" value="Unassembled WGS sequence"/>
</dbReference>
<name>A0A0A6P4P3_9GAMM</name>
<keyword evidence="1" id="KW-0812">Transmembrane</keyword>
<proteinExistence type="predicted"/>
<keyword evidence="1" id="KW-0472">Membrane</keyword>
<keyword evidence="1" id="KW-1133">Transmembrane helix</keyword>
<evidence type="ECO:0000313" key="3">
    <source>
        <dbReference type="Proteomes" id="UP000030428"/>
    </source>
</evidence>
<evidence type="ECO:0000256" key="1">
    <source>
        <dbReference type="SAM" id="Phobius"/>
    </source>
</evidence>
<reference evidence="2 3" key="1">
    <citation type="journal article" date="2016" name="Front. Microbiol.">
        <title>Single-Cell (Meta-)Genomics of a Dimorphic Candidatus Thiomargarita nelsonii Reveals Genomic Plasticity.</title>
        <authorList>
            <person name="Flood B.E."/>
            <person name="Fliss P."/>
            <person name="Jones D.S."/>
            <person name="Dick G.J."/>
            <person name="Jain S."/>
            <person name="Kaster A.K."/>
            <person name="Winkel M."/>
            <person name="Mussmann M."/>
            <person name="Bailey J."/>
        </authorList>
    </citation>
    <scope>NUCLEOTIDE SEQUENCE [LARGE SCALE GENOMIC DNA]</scope>
    <source>
        <strain evidence="2">Hydrate Ridge</strain>
    </source>
</reference>
<comment type="caution">
    <text evidence="2">The sequence shown here is derived from an EMBL/GenBank/DDBJ whole genome shotgun (WGS) entry which is preliminary data.</text>
</comment>
<keyword evidence="3" id="KW-1185">Reference proteome</keyword>
<evidence type="ECO:0000313" key="2">
    <source>
        <dbReference type="EMBL" id="KHD05397.1"/>
    </source>
</evidence>